<keyword evidence="2" id="KW-1185">Reference proteome</keyword>
<accession>A0ABR2EB26</accession>
<proteinExistence type="predicted"/>
<organism evidence="1 2">
    <name type="scientific">Hibiscus sabdariffa</name>
    <name type="common">roselle</name>
    <dbReference type="NCBI Taxonomy" id="183260"/>
    <lineage>
        <taxon>Eukaryota</taxon>
        <taxon>Viridiplantae</taxon>
        <taxon>Streptophyta</taxon>
        <taxon>Embryophyta</taxon>
        <taxon>Tracheophyta</taxon>
        <taxon>Spermatophyta</taxon>
        <taxon>Magnoliopsida</taxon>
        <taxon>eudicotyledons</taxon>
        <taxon>Gunneridae</taxon>
        <taxon>Pentapetalae</taxon>
        <taxon>rosids</taxon>
        <taxon>malvids</taxon>
        <taxon>Malvales</taxon>
        <taxon>Malvaceae</taxon>
        <taxon>Malvoideae</taxon>
        <taxon>Hibiscus</taxon>
    </lineage>
</organism>
<name>A0ABR2EB26_9ROSI</name>
<protein>
    <submittedName>
        <fullName evidence="1">Uncharacterized protein</fullName>
    </submittedName>
</protein>
<evidence type="ECO:0000313" key="1">
    <source>
        <dbReference type="EMBL" id="KAK8556757.1"/>
    </source>
</evidence>
<reference evidence="1 2" key="1">
    <citation type="journal article" date="2024" name="G3 (Bethesda)">
        <title>Genome assembly of Hibiscus sabdariffa L. provides insights into metabolisms of medicinal natural products.</title>
        <authorList>
            <person name="Kim T."/>
        </authorList>
    </citation>
    <scope>NUCLEOTIDE SEQUENCE [LARGE SCALE GENOMIC DNA]</scope>
    <source>
        <strain evidence="1">TK-2024</strain>
        <tissue evidence="1">Old leaves</tissue>
    </source>
</reference>
<gene>
    <name evidence="1" type="ORF">V6N12_003152</name>
</gene>
<dbReference type="EMBL" id="JBBPBM010000017">
    <property type="protein sequence ID" value="KAK8556757.1"/>
    <property type="molecule type" value="Genomic_DNA"/>
</dbReference>
<comment type="caution">
    <text evidence="1">The sequence shown here is derived from an EMBL/GenBank/DDBJ whole genome shotgun (WGS) entry which is preliminary data.</text>
</comment>
<sequence length="93" mass="10398">MAENLSIFSYKTSVDGKSQLPAGSMGQGEAFLITIEKEQDTMTFQIYEGLQLLTVQGTRKRKVLVEHSEAEMFSAVKRREIIEAVNEGIVQIC</sequence>
<dbReference type="Proteomes" id="UP001472677">
    <property type="component" value="Unassembled WGS sequence"/>
</dbReference>
<evidence type="ECO:0000313" key="2">
    <source>
        <dbReference type="Proteomes" id="UP001472677"/>
    </source>
</evidence>